<organism evidence="1 2">
    <name type="scientific">Phormidium yuhuli AB48</name>
    <dbReference type="NCBI Taxonomy" id="2940671"/>
    <lineage>
        <taxon>Bacteria</taxon>
        <taxon>Bacillati</taxon>
        <taxon>Cyanobacteriota</taxon>
        <taxon>Cyanophyceae</taxon>
        <taxon>Oscillatoriophycideae</taxon>
        <taxon>Oscillatoriales</taxon>
        <taxon>Oscillatoriaceae</taxon>
        <taxon>Phormidium</taxon>
        <taxon>Phormidium yuhuli</taxon>
    </lineage>
</organism>
<accession>A0ABY5AS99</accession>
<name>A0ABY5AS99_9CYAN</name>
<keyword evidence="2" id="KW-1185">Reference proteome</keyword>
<sequence length="70" mass="8096">MTTITVSRDDLAAVTEDQVKLLANRLDADDYSNPFEGLEDWHLLRAIAFERPELVEPYSYLLEFEDCDES</sequence>
<gene>
    <name evidence="1" type="ORF">NEA10_05080</name>
</gene>
<dbReference type="InterPro" id="IPR019678">
    <property type="entry name" value="DUF2555"/>
</dbReference>
<dbReference type="EMBL" id="CP098611">
    <property type="protein sequence ID" value="USR92098.1"/>
    <property type="molecule type" value="Genomic_DNA"/>
</dbReference>
<dbReference type="Pfam" id="PF10742">
    <property type="entry name" value="DUF2555"/>
    <property type="match status" value="1"/>
</dbReference>
<reference evidence="1" key="1">
    <citation type="submission" date="2022-06" db="EMBL/GenBank/DDBJ databases">
        <title>Genome sequence of Phormidium yuhuli AB48 isolated from an industrial photobioreactor environment.</title>
        <authorList>
            <person name="Qiu Y."/>
            <person name="Noonan A.J.C."/>
            <person name="Dofher K."/>
            <person name="Koch M."/>
            <person name="Kieft B."/>
            <person name="Lin X."/>
            <person name="Ziels R.M."/>
            <person name="Hallam S.J."/>
        </authorList>
    </citation>
    <scope>NUCLEOTIDE SEQUENCE</scope>
    <source>
        <strain evidence="1">AB48</strain>
    </source>
</reference>
<proteinExistence type="predicted"/>
<dbReference type="RefSeq" id="WP_170188505.1">
    <property type="nucleotide sequence ID" value="NZ_CP098611.1"/>
</dbReference>
<evidence type="ECO:0000313" key="2">
    <source>
        <dbReference type="Proteomes" id="UP001056708"/>
    </source>
</evidence>
<evidence type="ECO:0000313" key="1">
    <source>
        <dbReference type="EMBL" id="USR92098.1"/>
    </source>
</evidence>
<protein>
    <submittedName>
        <fullName evidence="1">DUF2555 domain-containing protein</fullName>
    </submittedName>
</protein>
<dbReference type="Proteomes" id="UP001056708">
    <property type="component" value="Chromosome"/>
</dbReference>